<gene>
    <name evidence="9" type="primary">LOC115223222</name>
</gene>
<feature type="domain" description="Brix" evidence="7">
    <location>
        <begin position="30"/>
        <end position="233"/>
    </location>
</feature>
<dbReference type="GO" id="GO:0019843">
    <property type="term" value="F:rRNA binding"/>
    <property type="evidence" value="ECO:0007669"/>
    <property type="project" value="UniProtKB-UniRule"/>
</dbReference>
<keyword evidence="8" id="KW-1185">Reference proteome</keyword>
<dbReference type="SMART" id="SM00879">
    <property type="entry name" value="Brix"/>
    <property type="match status" value="1"/>
</dbReference>
<dbReference type="InterPro" id="IPR007109">
    <property type="entry name" value="Brix"/>
</dbReference>
<dbReference type="InterPro" id="IPR039770">
    <property type="entry name" value="Rpf2"/>
</dbReference>
<dbReference type="Proteomes" id="UP000515154">
    <property type="component" value="Linkage group LG22"/>
</dbReference>
<organism evidence="8 9">
    <name type="scientific">Octopus sinensis</name>
    <name type="common">East Asian common octopus</name>
    <dbReference type="NCBI Taxonomy" id="2607531"/>
    <lineage>
        <taxon>Eukaryota</taxon>
        <taxon>Metazoa</taxon>
        <taxon>Spiralia</taxon>
        <taxon>Lophotrochozoa</taxon>
        <taxon>Mollusca</taxon>
        <taxon>Cephalopoda</taxon>
        <taxon>Coleoidea</taxon>
        <taxon>Octopodiformes</taxon>
        <taxon>Octopoda</taxon>
        <taxon>Incirrata</taxon>
        <taxon>Octopodidae</taxon>
        <taxon>Octopus</taxon>
    </lineage>
</organism>
<comment type="similarity">
    <text evidence="2 6">Belongs to the RPF2 family.</text>
</comment>
<dbReference type="Pfam" id="PF04427">
    <property type="entry name" value="Brix"/>
    <property type="match status" value="1"/>
</dbReference>
<dbReference type="PANTHER" id="PTHR12728">
    <property type="entry name" value="BRIX DOMAIN CONTAINING PROTEIN"/>
    <property type="match status" value="1"/>
</dbReference>
<evidence type="ECO:0000256" key="5">
    <source>
        <dbReference type="ARBA" id="ARBA00030889"/>
    </source>
</evidence>
<evidence type="ECO:0000313" key="9">
    <source>
        <dbReference type="RefSeq" id="XP_029649562.1"/>
    </source>
</evidence>
<evidence type="ECO:0000256" key="1">
    <source>
        <dbReference type="ARBA" id="ARBA00004604"/>
    </source>
</evidence>
<protein>
    <recommendedName>
        <fullName evidence="3 6">Ribosome production factor 2 homolog</fullName>
    </recommendedName>
    <alternativeName>
        <fullName evidence="5 6">Ribosome biogenesis protein RPF2 homolog</fullName>
    </alternativeName>
</protein>
<dbReference type="GO" id="GO:0000027">
    <property type="term" value="P:ribosomal large subunit assembly"/>
    <property type="evidence" value="ECO:0007669"/>
    <property type="project" value="InterPro"/>
</dbReference>
<dbReference type="GO" id="GO:0005730">
    <property type="term" value="C:nucleolus"/>
    <property type="evidence" value="ECO:0007669"/>
    <property type="project" value="UniProtKB-SubCell"/>
</dbReference>
<dbReference type="KEGG" id="osn:115223222"/>
<dbReference type="PANTHER" id="PTHR12728:SF0">
    <property type="entry name" value="RIBOSOME PRODUCTION FACTOR 2 HOMOLOG"/>
    <property type="match status" value="1"/>
</dbReference>
<evidence type="ECO:0000256" key="2">
    <source>
        <dbReference type="ARBA" id="ARBA00010782"/>
    </source>
</evidence>
<name>A0A6P7TII5_9MOLL</name>
<comment type="subcellular location">
    <subcellularLocation>
        <location evidence="1 6">Nucleus</location>
        <location evidence="1 6">Nucleolus</location>
    </subcellularLocation>
</comment>
<sequence length="300" mass="34560">MVLPLIVPTKTQKGKRALERREPKLFENTKVAMIIKGGNTSETVTKALRDIYILKKPNSVMYKRKNIIRPFESENSLDFFSGRSDASLFLFGSHSKKKPANLVFGRFFDHHVMDMIELGVEEFKSMMDEKSSKVSLGTKPCLLFAGDPFEQDADYVRLKNLFVDFFRGAVVDNVRLAGLEHVIMFVAADGKIYMRNYKISLKKSGSRTPYIDLSDMGPSFEFVLRRTKLATDALYKRACKRPRAAKIQKRKNIAHDAFRNKTGRIHMERQDYSKLQTRKVKAYKARKIIEKKKKTVSTEN</sequence>
<proteinExistence type="inferred from homology"/>
<reference evidence="9" key="1">
    <citation type="submission" date="2025-08" db="UniProtKB">
        <authorList>
            <consortium name="RefSeq"/>
        </authorList>
    </citation>
    <scope>IDENTIFICATION</scope>
</reference>
<dbReference type="AlphaFoldDB" id="A0A6P7TII5"/>
<evidence type="ECO:0000313" key="8">
    <source>
        <dbReference type="Proteomes" id="UP000515154"/>
    </source>
</evidence>
<dbReference type="GO" id="GO:0000463">
    <property type="term" value="P:maturation of LSU-rRNA from tricistronic rRNA transcript (SSU-rRNA, 5.8S rRNA, LSU-rRNA)"/>
    <property type="evidence" value="ECO:0007669"/>
    <property type="project" value="TreeGrafter"/>
</dbReference>
<evidence type="ECO:0000256" key="4">
    <source>
        <dbReference type="ARBA" id="ARBA00023242"/>
    </source>
</evidence>
<dbReference type="PROSITE" id="PS50833">
    <property type="entry name" value="BRIX"/>
    <property type="match status" value="1"/>
</dbReference>
<evidence type="ECO:0000259" key="7">
    <source>
        <dbReference type="PROSITE" id="PS50833"/>
    </source>
</evidence>
<evidence type="ECO:0000256" key="6">
    <source>
        <dbReference type="RuleBase" id="RU367086"/>
    </source>
</evidence>
<keyword evidence="4 6" id="KW-0539">Nucleus</keyword>
<evidence type="ECO:0000256" key="3">
    <source>
        <dbReference type="ARBA" id="ARBA00020387"/>
    </source>
</evidence>
<dbReference type="RefSeq" id="XP_029649562.1">
    <property type="nucleotide sequence ID" value="XM_029793702.2"/>
</dbReference>
<accession>A0A6P7TII5</accession>